<sequence length="525" mass="57968">MMGESSSWSEGMLKSRGLPNSDNTDVQRRQSFGPTASQEQEGQAAASIPHSATPYAPKDPSQEVDGWRKLQSNAAVSAKNEEPNSSQRASCDQEGTACDAKPVTFVVHAAPAVDPLIGEVFVCPQTLEAVCLHRMFGLPMVITWEKIPIPSSPQHLGSPRHSWWPLEGGGPALPAAVDPKTGAVLSGIQLIETLRSFAHAHMRKQTVDGVNCCQSAPNEPGNGPMNAENRDARGGSLPDDVLCIGNCDAHTCESVEKAIRLAVTELLQQAVQTALCFYLWKDEATFRGFTRPLHKNTLGFVYGSYYCWVMKRSACSSRVACRSPCALPEDLKRQFPSCVDSDSTHELVTLEELSVIDKLRRALRVVEQLLQGKQYLGGYKASVLDALVFAHLAILFSLPLPDHRELQAMLLNRGSLLHYCRRVQEVYRIWPEGPSFLFGVLSLSDVARGASLRVHSWRQKRINTLYGSYDDDEEASKEWDMQRFLWWLGSAATCAALLLVAGKTPFRLTQKQVQRDSEVVDETSD</sequence>
<dbReference type="Pfam" id="PF17171">
    <property type="entry name" value="GST_C_6"/>
    <property type="match status" value="1"/>
</dbReference>
<dbReference type="SUPFAM" id="SSF47616">
    <property type="entry name" value="GST C-terminal domain-like"/>
    <property type="match status" value="1"/>
</dbReference>
<evidence type="ECO:0000256" key="3">
    <source>
        <dbReference type="ARBA" id="ARBA00022448"/>
    </source>
</evidence>
<feature type="compositionally biased region" description="Low complexity" evidence="8">
    <location>
        <begin position="1"/>
        <end position="12"/>
    </location>
</feature>
<dbReference type="GeneID" id="25254742"/>
<gene>
    <name evidence="11" type="ORF">ETH_00028245</name>
</gene>
<dbReference type="GO" id="GO:0015031">
    <property type="term" value="P:protein transport"/>
    <property type="evidence" value="ECO:0007669"/>
    <property type="project" value="UniProtKB-KW"/>
</dbReference>
<evidence type="ECO:0000256" key="7">
    <source>
        <dbReference type="ARBA" id="ARBA00023136"/>
    </source>
</evidence>
<evidence type="ECO:0000313" key="11">
    <source>
        <dbReference type="EMBL" id="CDJ45030.1"/>
    </source>
</evidence>
<protein>
    <submittedName>
        <fullName evidence="11">Uncharacterized protein</fullName>
    </submittedName>
</protein>
<keyword evidence="7" id="KW-0472">Membrane</keyword>
<evidence type="ECO:0000256" key="5">
    <source>
        <dbReference type="ARBA" id="ARBA00022927"/>
    </source>
</evidence>
<evidence type="ECO:0000259" key="10">
    <source>
        <dbReference type="Pfam" id="PF17171"/>
    </source>
</evidence>
<dbReference type="VEuPathDB" id="ToxoDB:ETH_00028245"/>
<reference evidence="11" key="2">
    <citation type="submission" date="2013-10" db="EMBL/GenBank/DDBJ databases">
        <authorList>
            <person name="Aslett M."/>
        </authorList>
    </citation>
    <scope>NUCLEOTIDE SEQUENCE [LARGE SCALE GENOMIC DNA]</scope>
    <source>
        <strain evidence="11">Houghton</strain>
    </source>
</reference>
<comment type="similarity">
    <text evidence="2">Belongs to the metaxin family.</text>
</comment>
<keyword evidence="5" id="KW-0653">Protein transport</keyword>
<evidence type="ECO:0000256" key="1">
    <source>
        <dbReference type="ARBA" id="ARBA00004294"/>
    </source>
</evidence>
<comment type="subcellular location">
    <subcellularLocation>
        <location evidence="1">Mitochondrion outer membrane</location>
    </subcellularLocation>
</comment>
<keyword evidence="4" id="KW-1000">Mitochondrion outer membrane</keyword>
<keyword evidence="12" id="KW-1185">Reference proteome</keyword>
<dbReference type="Proteomes" id="UP000030747">
    <property type="component" value="Unassembled WGS sequence"/>
</dbReference>
<accession>U6LBA0</accession>
<name>U6LBA0_EIMTE</name>
<evidence type="ECO:0000259" key="9">
    <source>
        <dbReference type="Pfam" id="PF10568"/>
    </source>
</evidence>
<evidence type="ECO:0000313" key="12">
    <source>
        <dbReference type="Proteomes" id="UP000030747"/>
    </source>
</evidence>
<dbReference type="EMBL" id="HG677946">
    <property type="protein sequence ID" value="CDJ45030.1"/>
    <property type="molecule type" value="Genomic_DNA"/>
</dbReference>
<dbReference type="OrthoDB" id="5835136at2759"/>
<evidence type="ECO:0000256" key="8">
    <source>
        <dbReference type="SAM" id="MobiDB-lite"/>
    </source>
</evidence>
<feature type="domain" description="Metaxin glutathione S-transferase" evidence="10">
    <location>
        <begin position="360"/>
        <end position="423"/>
    </location>
</feature>
<reference evidence="11" key="1">
    <citation type="submission" date="2013-10" db="EMBL/GenBank/DDBJ databases">
        <title>Genomic analysis of the causative agents of coccidiosis in chickens.</title>
        <authorList>
            <person name="Reid A.J."/>
            <person name="Blake D."/>
            <person name="Billington K."/>
            <person name="Browne H."/>
            <person name="Dunn M."/>
            <person name="Hung S."/>
            <person name="Kawahara F."/>
            <person name="Miranda-Saavedra D."/>
            <person name="Mourier T."/>
            <person name="Nagra H."/>
            <person name="Otto T.D."/>
            <person name="Rawlings N."/>
            <person name="Sanchez A."/>
            <person name="Sanders M."/>
            <person name="Subramaniam C."/>
            <person name="Tay Y."/>
            <person name="Dear P."/>
            <person name="Doerig C."/>
            <person name="Gruber A."/>
            <person name="Parkinson J."/>
            <person name="Shirley M."/>
            <person name="Wan K.L."/>
            <person name="Berriman M."/>
            <person name="Tomley F."/>
            <person name="Pain A."/>
        </authorList>
    </citation>
    <scope>NUCLEOTIDE SEQUENCE [LARGE SCALE GENOMIC DNA]</scope>
    <source>
        <strain evidence="11">Houghton</strain>
    </source>
</reference>
<dbReference type="VEuPathDB" id="ToxoDB:ETH2_1060900"/>
<dbReference type="AlphaFoldDB" id="U6LBA0"/>
<proteinExistence type="inferred from homology"/>
<dbReference type="RefSeq" id="XP_013235777.1">
    <property type="nucleotide sequence ID" value="XM_013380323.1"/>
</dbReference>
<keyword evidence="3" id="KW-0813">Transport</keyword>
<dbReference type="Pfam" id="PF10568">
    <property type="entry name" value="Tom37"/>
    <property type="match status" value="1"/>
</dbReference>
<evidence type="ECO:0000256" key="4">
    <source>
        <dbReference type="ARBA" id="ARBA00022787"/>
    </source>
</evidence>
<dbReference type="PANTHER" id="PTHR12289:SF41">
    <property type="entry name" value="FAILED AXON CONNECTIONS-RELATED"/>
    <property type="match status" value="1"/>
</dbReference>
<dbReference type="InterPro" id="IPR019564">
    <property type="entry name" value="Sam37/metaxin_N"/>
</dbReference>
<feature type="compositionally biased region" description="Polar residues" evidence="8">
    <location>
        <begin position="18"/>
        <end position="35"/>
    </location>
</feature>
<dbReference type="PANTHER" id="PTHR12289">
    <property type="entry name" value="METAXIN RELATED"/>
    <property type="match status" value="1"/>
</dbReference>
<feature type="domain" description="Mitochondrial outer membrane transport complex Sam37/metaxin N-terminal" evidence="9">
    <location>
        <begin position="250"/>
        <end position="309"/>
    </location>
</feature>
<evidence type="ECO:0000256" key="6">
    <source>
        <dbReference type="ARBA" id="ARBA00023128"/>
    </source>
</evidence>
<evidence type="ECO:0000256" key="2">
    <source>
        <dbReference type="ARBA" id="ARBA00009170"/>
    </source>
</evidence>
<dbReference type="InterPro" id="IPR050931">
    <property type="entry name" value="Mito_Protein_Transport_Metaxin"/>
</dbReference>
<feature type="compositionally biased region" description="Low complexity" evidence="8">
    <location>
        <begin position="36"/>
        <end position="47"/>
    </location>
</feature>
<dbReference type="InterPro" id="IPR036282">
    <property type="entry name" value="Glutathione-S-Trfase_C_sf"/>
</dbReference>
<keyword evidence="6" id="KW-0496">Mitochondrion</keyword>
<feature type="region of interest" description="Disordered" evidence="8">
    <location>
        <begin position="1"/>
        <end position="65"/>
    </location>
</feature>
<dbReference type="GO" id="GO:0001401">
    <property type="term" value="C:SAM complex"/>
    <property type="evidence" value="ECO:0007669"/>
    <property type="project" value="InterPro"/>
</dbReference>
<organism evidence="11 12">
    <name type="scientific">Eimeria tenella</name>
    <name type="common">Coccidian parasite</name>
    <dbReference type="NCBI Taxonomy" id="5802"/>
    <lineage>
        <taxon>Eukaryota</taxon>
        <taxon>Sar</taxon>
        <taxon>Alveolata</taxon>
        <taxon>Apicomplexa</taxon>
        <taxon>Conoidasida</taxon>
        <taxon>Coccidia</taxon>
        <taxon>Eucoccidiorida</taxon>
        <taxon>Eimeriorina</taxon>
        <taxon>Eimeriidae</taxon>
        <taxon>Eimeria</taxon>
    </lineage>
</organism>
<dbReference type="InterPro" id="IPR033468">
    <property type="entry name" value="Metaxin_GST"/>
</dbReference>